<feature type="coiled-coil region" evidence="2">
    <location>
        <begin position="590"/>
        <end position="617"/>
    </location>
</feature>
<feature type="domain" description="Zn(2)-C6 fungal-type" evidence="4">
    <location>
        <begin position="10"/>
        <end position="38"/>
    </location>
</feature>
<dbReference type="HOGENOM" id="CLU_013866_4_0_1"/>
<feature type="compositionally biased region" description="Low complexity" evidence="3">
    <location>
        <begin position="59"/>
        <end position="71"/>
    </location>
</feature>
<dbReference type="PROSITE" id="PS00463">
    <property type="entry name" value="ZN2_CY6_FUNGAL_1"/>
    <property type="match status" value="1"/>
</dbReference>
<dbReference type="EMBL" id="KE652205">
    <property type="protein sequence ID" value="EQL03555.1"/>
    <property type="molecule type" value="Genomic_DNA"/>
</dbReference>
<sequence length="770" mass="85218">MAYGGKPSRGCQMCRIRRIKCDETKPACKQCAKARRQCPGYRGADQSGARIGPSRPTTLAPRSASSGSSLPTSPPIPSLLPPLEDVASCHFISNYVLIPRQGLITTRGWLEFVVPLLKQDPPIPHFKHAFNACATASLNNRVGTGNDFERQALGHYTKALAATFTALRDPDMVKHDATLASILLLSLFESITAKSLGMFAWSSHIEGAIELVKTRGPEQLKTKTGSDLFSAVRIQMIIHSLSTGKAPNMNIEWWTHDSVSSGHSAEFQQLSGRTGLLRNEVNSLLGTLTRTPGNTKLMEACIQRCRALDKEVVEWLHGLPDVYGWKTVAWEDYNPKRDYAKAEAFPGRIDLYRDLWVVNMWNVMRCMRIVLASLIIRLTAWTISPADYRTTPEYAAVSRTCGEAIADIIASIPYQLGWFSRRKHLRVVEQLSGFACGEDNTNKSLAGFFAIWPLVCVQGQDYMTDLQRMWVKGRLKCIANELGVRYADMLSRLNVRMPSMLILRDRLKGNPQSMPVDFGGVSPGKQSGGGEEGAATATATAPHPGSSPEALNKQEEAYRKIVQLQTEQLKNQAVESKGAVDEWTVKTWLQFGIRRDLDRLEAQLDDLEEALAPLLDGLDGKASQLPLLDKSKFFSLSAYAIESLLFSYLRLQGVDTRDHAVMTELKRVQQYFVKIKAAEEPEAKRTLTVNREAAARILKADLSDNKSLSSKLAEKIAEERAKALLKSVEGTKRSADGSAPSAGSGAEDQARSKKKRGHQQHDKKKRAKGH</sequence>
<dbReference type="Proteomes" id="UP000019374">
    <property type="component" value="Unassembled WGS sequence"/>
</dbReference>
<feature type="compositionally biased region" description="Low complexity" evidence="3">
    <location>
        <begin position="533"/>
        <end position="548"/>
    </location>
</feature>
<dbReference type="SUPFAM" id="SSF57701">
    <property type="entry name" value="Zn2/Cys6 DNA-binding domain"/>
    <property type="match status" value="1"/>
</dbReference>
<dbReference type="InterPro" id="IPR021858">
    <property type="entry name" value="Fun_TF"/>
</dbReference>
<dbReference type="InterPro" id="IPR007146">
    <property type="entry name" value="Sas10/Utp3/C1D"/>
</dbReference>
<organism evidence="5 6">
    <name type="scientific">Ophiocordyceps sinensis (strain Co18 / CGMCC 3.14243)</name>
    <name type="common">Yarsagumba caterpillar fungus</name>
    <name type="synonym">Hirsutella sinensis</name>
    <dbReference type="NCBI Taxonomy" id="911162"/>
    <lineage>
        <taxon>Eukaryota</taxon>
        <taxon>Fungi</taxon>
        <taxon>Dikarya</taxon>
        <taxon>Ascomycota</taxon>
        <taxon>Pezizomycotina</taxon>
        <taxon>Sordariomycetes</taxon>
        <taxon>Hypocreomycetidae</taxon>
        <taxon>Hypocreales</taxon>
        <taxon>Ophiocordycipitaceae</taxon>
        <taxon>Ophiocordyceps</taxon>
    </lineage>
</organism>
<dbReference type="GO" id="GO:0008270">
    <property type="term" value="F:zinc ion binding"/>
    <property type="evidence" value="ECO:0007669"/>
    <property type="project" value="InterPro"/>
</dbReference>
<protein>
    <submittedName>
        <fullName evidence="5">Exosome-associated factor Rrp47/DNA strand repair C1D</fullName>
    </submittedName>
</protein>
<evidence type="ECO:0000259" key="4">
    <source>
        <dbReference type="PROSITE" id="PS50048"/>
    </source>
</evidence>
<dbReference type="PANTHER" id="PTHR38791">
    <property type="entry name" value="ZN(II)2CYS6 TRANSCRIPTION FACTOR (EUROFUNG)-RELATED-RELATED"/>
    <property type="match status" value="1"/>
</dbReference>
<dbReference type="AlphaFoldDB" id="T5ADL7"/>
<evidence type="ECO:0000256" key="1">
    <source>
        <dbReference type="ARBA" id="ARBA00023242"/>
    </source>
</evidence>
<dbReference type="Pfam" id="PF00172">
    <property type="entry name" value="Zn_clus"/>
    <property type="match status" value="1"/>
</dbReference>
<feature type="region of interest" description="Disordered" evidence="3">
    <location>
        <begin position="39"/>
        <end position="76"/>
    </location>
</feature>
<gene>
    <name evidence="5" type="ORF">OCS_00747</name>
</gene>
<dbReference type="CDD" id="cd00067">
    <property type="entry name" value="GAL4"/>
    <property type="match status" value="1"/>
</dbReference>
<dbReference type="Pfam" id="PF11951">
    <property type="entry name" value="Fungal_trans_2"/>
    <property type="match status" value="1"/>
</dbReference>
<dbReference type="OrthoDB" id="4314040at2759"/>
<keyword evidence="2" id="KW-0175">Coiled coil</keyword>
<dbReference type="PROSITE" id="PS50048">
    <property type="entry name" value="ZN2_CY6_FUNGAL_2"/>
    <property type="match status" value="1"/>
</dbReference>
<evidence type="ECO:0000313" key="5">
    <source>
        <dbReference type="EMBL" id="EQL03555.1"/>
    </source>
</evidence>
<feature type="region of interest" description="Disordered" evidence="3">
    <location>
        <begin position="727"/>
        <end position="770"/>
    </location>
</feature>
<feature type="compositionally biased region" description="Low complexity" evidence="3">
    <location>
        <begin position="736"/>
        <end position="746"/>
    </location>
</feature>
<evidence type="ECO:0000313" key="6">
    <source>
        <dbReference type="Proteomes" id="UP000019374"/>
    </source>
</evidence>
<dbReference type="InterPro" id="IPR053175">
    <property type="entry name" value="DHMBA_Reg_Transcription_Factor"/>
</dbReference>
<dbReference type="SMART" id="SM00066">
    <property type="entry name" value="GAL4"/>
    <property type="match status" value="1"/>
</dbReference>
<accession>T5ADL7</accession>
<dbReference type="eggNOG" id="KOG4835">
    <property type="taxonomic scope" value="Eukaryota"/>
</dbReference>
<feature type="compositionally biased region" description="Basic residues" evidence="3">
    <location>
        <begin position="752"/>
        <end position="770"/>
    </location>
</feature>
<evidence type="ECO:0000256" key="3">
    <source>
        <dbReference type="SAM" id="MobiDB-lite"/>
    </source>
</evidence>
<proteinExistence type="predicted"/>
<dbReference type="Gene3D" id="4.10.240.10">
    <property type="entry name" value="Zn(2)-C6 fungal-type DNA-binding domain"/>
    <property type="match status" value="1"/>
</dbReference>
<dbReference type="GO" id="GO:0000981">
    <property type="term" value="F:DNA-binding transcription factor activity, RNA polymerase II-specific"/>
    <property type="evidence" value="ECO:0007669"/>
    <property type="project" value="InterPro"/>
</dbReference>
<dbReference type="InterPro" id="IPR001138">
    <property type="entry name" value="Zn2Cys6_DnaBD"/>
</dbReference>
<feature type="region of interest" description="Disordered" evidence="3">
    <location>
        <begin position="513"/>
        <end position="550"/>
    </location>
</feature>
<dbReference type="InterPro" id="IPR036864">
    <property type="entry name" value="Zn2-C6_fun-type_DNA-bd_sf"/>
</dbReference>
<name>T5ADL7_OPHSC</name>
<dbReference type="PANTHER" id="PTHR38791:SF13">
    <property type="entry name" value="ZN(2)-C6 FUNGAL-TYPE DOMAIN-CONTAINING PROTEIN"/>
    <property type="match status" value="1"/>
</dbReference>
<keyword evidence="1" id="KW-0539">Nucleus</keyword>
<reference evidence="5 6" key="1">
    <citation type="journal article" date="2013" name="Chin. Sci. Bull.">
        <title>Genome survey uncovers the secrets of sex and lifestyle in caterpillar fungus.</title>
        <authorList>
            <person name="Hu X."/>
            <person name="Zhang Y."/>
            <person name="Xiao G."/>
            <person name="Zheng P."/>
            <person name="Xia Y."/>
            <person name="Zhang X."/>
            <person name="St Leger R.J."/>
            <person name="Liu X."/>
            <person name="Wang C."/>
        </authorList>
    </citation>
    <scope>NUCLEOTIDE SEQUENCE [LARGE SCALE GENOMIC DNA]</scope>
    <source>
        <strain evidence="6">Co18 / CGMCC 3.14243</strain>
        <tissue evidence="5">Fruit-body</tissue>
    </source>
</reference>
<evidence type="ECO:0000256" key="2">
    <source>
        <dbReference type="SAM" id="Coils"/>
    </source>
</evidence>
<dbReference type="Pfam" id="PF04000">
    <property type="entry name" value="Sas10_Utp3"/>
    <property type="match status" value="1"/>
</dbReference>